<dbReference type="InterPro" id="IPR038508">
    <property type="entry name" value="ArfGAP_dom_sf"/>
</dbReference>
<evidence type="ECO:0000256" key="3">
    <source>
        <dbReference type="ARBA" id="ARBA00022771"/>
    </source>
</evidence>
<accession>A0A2A6D2I2</accession>
<feature type="region of interest" description="Disordered" evidence="5">
    <location>
        <begin position="145"/>
        <end position="166"/>
    </location>
</feature>
<evidence type="ECO:0000256" key="5">
    <source>
        <dbReference type="SAM" id="MobiDB-lite"/>
    </source>
</evidence>
<organism evidence="6 7">
    <name type="scientific">Pristionchus pacificus</name>
    <name type="common">Parasitic nematode worm</name>
    <dbReference type="NCBI Taxonomy" id="54126"/>
    <lineage>
        <taxon>Eukaryota</taxon>
        <taxon>Metazoa</taxon>
        <taxon>Ecdysozoa</taxon>
        <taxon>Nematoda</taxon>
        <taxon>Chromadorea</taxon>
        <taxon>Rhabditida</taxon>
        <taxon>Rhabditina</taxon>
        <taxon>Diplogasteromorpha</taxon>
        <taxon>Diplogasteroidea</taxon>
        <taxon>Neodiplogasteridae</taxon>
        <taxon>Pristionchus</taxon>
    </lineage>
</organism>
<feature type="region of interest" description="Disordered" evidence="5">
    <location>
        <begin position="295"/>
        <end position="314"/>
    </location>
</feature>
<feature type="compositionally biased region" description="Low complexity" evidence="5">
    <location>
        <begin position="380"/>
        <end position="392"/>
    </location>
</feature>
<keyword evidence="3" id="KW-0863">Zinc-finger</keyword>
<name>A0A2A6D2I2_PRIPA</name>
<dbReference type="GO" id="GO:0005737">
    <property type="term" value="C:cytoplasm"/>
    <property type="evidence" value="ECO:0000318"/>
    <property type="project" value="GO_Central"/>
</dbReference>
<dbReference type="GO" id="GO:0008270">
    <property type="term" value="F:zinc ion binding"/>
    <property type="evidence" value="ECO:0007669"/>
    <property type="project" value="UniProtKB-KW"/>
</dbReference>
<dbReference type="CDD" id="cd08839">
    <property type="entry name" value="ArfGap_SMAP"/>
    <property type="match status" value="1"/>
</dbReference>
<dbReference type="Gene3D" id="1.10.220.150">
    <property type="entry name" value="Arf GTPase activating protein"/>
    <property type="match status" value="1"/>
</dbReference>
<dbReference type="PROSITE" id="PS50115">
    <property type="entry name" value="ARFGAP"/>
    <property type="match status" value="1"/>
</dbReference>
<gene>
    <name evidence="6" type="primary">WBGene00110236</name>
</gene>
<dbReference type="InterPro" id="IPR001164">
    <property type="entry name" value="ArfGAP_dom"/>
</dbReference>
<dbReference type="Proteomes" id="UP000005239">
    <property type="component" value="Unassembled WGS sequence"/>
</dbReference>
<dbReference type="PANTHER" id="PTHR45705:SF1">
    <property type="entry name" value="FI20236P1"/>
    <property type="match status" value="1"/>
</dbReference>
<dbReference type="AlphaFoldDB" id="A0A2A6D2I2"/>
<evidence type="ECO:0000256" key="1">
    <source>
        <dbReference type="ARBA" id="ARBA00022468"/>
    </source>
</evidence>
<accession>A0A8R1UCZ0</accession>
<sequence>MPPKSKVDPKKAEADRLQGLVLALLREEENKYCADCDGKQPRWASWNLGVFICIRCAGIHRNLGVHVSKVKSVNLDSWTAEQCQSMRVMGNAKAKVVYEADLPEHFRRPQTDQQLESFIRAKYEHKRYILRDWVAPRVDVSEIPPAGEESRASNPSAVSSIKPPVGARVTNRPAEVAGNELLDISFPAATQPKATPTPSLLDFDSSGDSVTAPTANNGALTGDIDDIFGSFVSAGPTATNTSCPPSDPAPSAASIELSGITGDLSALSMGSNAFDDKKSNSDILALFGNVPKAVPTSHATPGQQPQHNWGGGLFGGPAAPAYQQKQVNGGMSGLNFNSSFGMQPTQPPVQPTMSGGMGDLSGLLMGGNAMNAQPPKPELPHQQMMSMHQPPQTSAFDSLSLNSLFPGGLSQASFTNPQTAAAFAAASPFASPPSMMGGENGLNFDSLL</sequence>
<dbReference type="FunFam" id="1.10.220.150:FF:000009">
    <property type="entry name" value="stromal membrane-associated protein 1 isoform X1"/>
    <property type="match status" value="1"/>
</dbReference>
<reference evidence="7" key="1">
    <citation type="journal article" date="2008" name="Nat. Genet.">
        <title>The Pristionchus pacificus genome provides a unique perspective on nematode lifestyle and parasitism.</title>
        <authorList>
            <person name="Dieterich C."/>
            <person name="Clifton S.W."/>
            <person name="Schuster L.N."/>
            <person name="Chinwalla A."/>
            <person name="Delehaunty K."/>
            <person name="Dinkelacker I."/>
            <person name="Fulton L."/>
            <person name="Fulton R."/>
            <person name="Godfrey J."/>
            <person name="Minx P."/>
            <person name="Mitreva M."/>
            <person name="Roeseler W."/>
            <person name="Tian H."/>
            <person name="Witte H."/>
            <person name="Yang S.P."/>
            <person name="Wilson R.K."/>
            <person name="Sommer R.J."/>
        </authorList>
    </citation>
    <scope>NUCLEOTIDE SEQUENCE [LARGE SCALE GENOMIC DNA]</scope>
    <source>
        <strain evidence="7">PS312</strain>
    </source>
</reference>
<keyword evidence="4" id="KW-0862">Zinc</keyword>
<keyword evidence="1" id="KW-0343">GTPase activation</keyword>
<dbReference type="InterPro" id="IPR037278">
    <property type="entry name" value="ARFGAP/RecO"/>
</dbReference>
<feature type="compositionally biased region" description="Polar residues" evidence="5">
    <location>
        <begin position="297"/>
        <end position="307"/>
    </location>
</feature>
<feature type="region of interest" description="Disordered" evidence="5">
    <location>
        <begin position="368"/>
        <end position="399"/>
    </location>
</feature>
<evidence type="ECO:0000313" key="6">
    <source>
        <dbReference type="EnsemblMetazoa" id="PPA20682.1"/>
    </source>
</evidence>
<dbReference type="InterPro" id="IPR044732">
    <property type="entry name" value="ArfGAP_SMAP1-like"/>
</dbReference>
<keyword evidence="7" id="KW-1185">Reference proteome</keyword>
<protein>
    <submittedName>
        <fullName evidence="6">Arf-GAP domain-containing protein</fullName>
    </submittedName>
</protein>
<reference evidence="6" key="2">
    <citation type="submission" date="2022-06" db="UniProtKB">
        <authorList>
            <consortium name="EnsemblMetazoa"/>
        </authorList>
    </citation>
    <scope>IDENTIFICATION</scope>
    <source>
        <strain evidence="6">PS312</strain>
    </source>
</reference>
<dbReference type="PANTHER" id="PTHR45705">
    <property type="entry name" value="FI20236P1"/>
    <property type="match status" value="1"/>
</dbReference>
<dbReference type="SMART" id="SM00105">
    <property type="entry name" value="ArfGap"/>
    <property type="match status" value="1"/>
</dbReference>
<dbReference type="OrthoDB" id="10266696at2759"/>
<proteinExistence type="predicted"/>
<keyword evidence="2" id="KW-0479">Metal-binding</keyword>
<dbReference type="Pfam" id="PF01412">
    <property type="entry name" value="ArfGap"/>
    <property type="match status" value="1"/>
</dbReference>
<evidence type="ECO:0000256" key="2">
    <source>
        <dbReference type="ARBA" id="ARBA00022723"/>
    </source>
</evidence>
<dbReference type="GO" id="GO:0005096">
    <property type="term" value="F:GTPase activator activity"/>
    <property type="evidence" value="ECO:0000318"/>
    <property type="project" value="GO_Central"/>
</dbReference>
<dbReference type="PRINTS" id="PR00405">
    <property type="entry name" value="REVINTRACTNG"/>
</dbReference>
<dbReference type="EnsemblMetazoa" id="PPA20682.1">
    <property type="protein sequence ID" value="PPA20682.1"/>
    <property type="gene ID" value="WBGene00110236"/>
</dbReference>
<evidence type="ECO:0000313" key="7">
    <source>
        <dbReference type="Proteomes" id="UP000005239"/>
    </source>
</evidence>
<evidence type="ECO:0000256" key="4">
    <source>
        <dbReference type="ARBA" id="ARBA00022833"/>
    </source>
</evidence>
<dbReference type="InterPro" id="IPR051718">
    <property type="entry name" value="ARF_GTPase-activating"/>
</dbReference>
<dbReference type="SUPFAM" id="SSF57863">
    <property type="entry name" value="ArfGap/RecO-like zinc finger"/>
    <property type="match status" value="1"/>
</dbReference>